<feature type="domain" description="Glycosyl transferase family 1" evidence="1">
    <location>
        <begin position="232"/>
        <end position="369"/>
    </location>
</feature>
<protein>
    <recommendedName>
        <fullName evidence="1">Glycosyl transferase family 1 domain-containing protein</fullName>
    </recommendedName>
</protein>
<dbReference type="InterPro" id="IPR001296">
    <property type="entry name" value="Glyco_trans_1"/>
</dbReference>
<dbReference type="RefSeq" id="WP_169263951.1">
    <property type="nucleotide sequence ID" value="NZ_CAWOXK010000001.1"/>
</dbReference>
<keyword evidence="3" id="KW-1185">Reference proteome</keyword>
<dbReference type="SUPFAM" id="SSF53756">
    <property type="entry name" value="UDP-Glycosyltransferase/glycogen phosphorylase"/>
    <property type="match status" value="1"/>
</dbReference>
<dbReference type="Gene3D" id="3.40.50.2000">
    <property type="entry name" value="Glycogen Phosphorylase B"/>
    <property type="match status" value="2"/>
</dbReference>
<dbReference type="Proteomes" id="UP000503129">
    <property type="component" value="Chromosome"/>
</dbReference>
<organism evidence="2 3">
    <name type="scientific">Brasilonema sennae CENA114</name>
    <dbReference type="NCBI Taxonomy" id="415709"/>
    <lineage>
        <taxon>Bacteria</taxon>
        <taxon>Bacillati</taxon>
        <taxon>Cyanobacteriota</taxon>
        <taxon>Cyanophyceae</taxon>
        <taxon>Nostocales</taxon>
        <taxon>Scytonemataceae</taxon>
        <taxon>Brasilonema</taxon>
        <taxon>Bromeliae group (in: Brasilonema)</taxon>
    </lineage>
</organism>
<dbReference type="PANTHER" id="PTHR12526">
    <property type="entry name" value="GLYCOSYLTRANSFERASE"/>
    <property type="match status" value="1"/>
</dbReference>
<dbReference type="AlphaFoldDB" id="A0A856M639"/>
<dbReference type="KEGG" id="bsen:DP114_00770"/>
<sequence length="402" mass="45344">MNHISITFVTPWYGTFAGGAEVAARTLAEQLSKRGFDVQVLTTCCRSPFDNWWQNTLPPGVEKINGVIVRRFPVKQEGENLYHEVNYRIIHNMEVDEKFQHQFLENSINSQALVDYAQANTDGHLVIGMPYTQGLIYSLIQSLEGRASIMPCFHDEPQFKWITTAQMLERSRHIFFLTEEEKTLAIKHYGHSIGRRLIESPVIGVGVELPIDIEKLQKSNSSLLEEIKVRCNLPEKFFVYVGRKDIGKNILTLIDYFKDYQSHGGDATLVFLGGGDANLVPTNKGFLDLGFVPEEDKYLIISQALGLINLSHNESFSLVLMEAWLCGIPVIVHRNGEVTTAHCKKSQGGIPVSSSEEFEAALEILSSQDKGKMLARSGKRYVQSKYSWDCVINQFFRGAYQG</sequence>
<evidence type="ECO:0000259" key="1">
    <source>
        <dbReference type="Pfam" id="PF00534"/>
    </source>
</evidence>
<dbReference type="EMBL" id="CP030118">
    <property type="protein sequence ID" value="QDL06635.1"/>
    <property type="molecule type" value="Genomic_DNA"/>
</dbReference>
<dbReference type="Pfam" id="PF00534">
    <property type="entry name" value="Glycos_transf_1"/>
    <property type="match status" value="1"/>
</dbReference>
<evidence type="ECO:0000313" key="2">
    <source>
        <dbReference type="EMBL" id="QDL06635.1"/>
    </source>
</evidence>
<dbReference type="CDD" id="cd03801">
    <property type="entry name" value="GT4_PimA-like"/>
    <property type="match status" value="1"/>
</dbReference>
<name>A0A856M639_9CYAN</name>
<reference evidence="2 3" key="1">
    <citation type="submission" date="2018-06" db="EMBL/GenBank/DDBJ databases">
        <title>Comparative genomics of Brasilonema spp. strains.</title>
        <authorList>
            <person name="Alvarenga D.O."/>
            <person name="Fiore M.F."/>
            <person name="Varani A.M."/>
        </authorList>
    </citation>
    <scope>NUCLEOTIDE SEQUENCE [LARGE SCALE GENOMIC DNA]</scope>
    <source>
        <strain evidence="2 3">CENA114</strain>
    </source>
</reference>
<gene>
    <name evidence="2" type="ORF">DP114_00770</name>
</gene>
<dbReference type="GO" id="GO:0016757">
    <property type="term" value="F:glycosyltransferase activity"/>
    <property type="evidence" value="ECO:0007669"/>
    <property type="project" value="InterPro"/>
</dbReference>
<accession>A0A856M639</accession>
<evidence type="ECO:0000313" key="3">
    <source>
        <dbReference type="Proteomes" id="UP000503129"/>
    </source>
</evidence>
<proteinExistence type="predicted"/>